<gene>
    <name evidence="2" type="ORF">NDN08_003506</name>
</gene>
<evidence type="ECO:0000313" key="2">
    <source>
        <dbReference type="EMBL" id="KAJ8907023.1"/>
    </source>
</evidence>
<dbReference type="InterPro" id="IPR050618">
    <property type="entry name" value="Ubq-SigPath_Reg"/>
</dbReference>
<evidence type="ECO:0000259" key="1">
    <source>
        <dbReference type="PROSITE" id="PS50897"/>
    </source>
</evidence>
<dbReference type="SMART" id="SM00667">
    <property type="entry name" value="LisH"/>
    <property type="match status" value="1"/>
</dbReference>
<dbReference type="InterPro" id="IPR013144">
    <property type="entry name" value="CRA_dom"/>
</dbReference>
<dbReference type="InterPro" id="IPR006594">
    <property type="entry name" value="LisH"/>
</dbReference>
<dbReference type="AlphaFoldDB" id="A0AAV8UWQ4"/>
<dbReference type="PROSITE" id="PS50897">
    <property type="entry name" value="CTLH"/>
    <property type="match status" value="1"/>
</dbReference>
<dbReference type="SMART" id="SM00668">
    <property type="entry name" value="CTLH"/>
    <property type="match status" value="1"/>
</dbReference>
<dbReference type="Pfam" id="PF10607">
    <property type="entry name" value="CTLH"/>
    <property type="match status" value="1"/>
</dbReference>
<accession>A0AAV8UWQ4</accession>
<protein>
    <recommendedName>
        <fullName evidence="1">CTLH domain-containing protein</fullName>
    </recommendedName>
</protein>
<dbReference type="InterPro" id="IPR006595">
    <property type="entry name" value="CTLH_C"/>
</dbReference>
<dbReference type="PANTHER" id="PTHR12864">
    <property type="entry name" value="RAN BINDING PROTEIN 9-RELATED"/>
    <property type="match status" value="1"/>
</dbReference>
<proteinExistence type="predicted"/>
<name>A0AAV8UWQ4_9RHOD</name>
<keyword evidence="3" id="KW-1185">Reference proteome</keyword>
<feature type="domain" description="CTLH" evidence="1">
    <location>
        <begin position="169"/>
        <end position="226"/>
    </location>
</feature>
<reference evidence="2 3" key="1">
    <citation type="journal article" date="2023" name="Nat. Commun.">
        <title>Origin of minicircular mitochondrial genomes in red algae.</title>
        <authorList>
            <person name="Lee Y."/>
            <person name="Cho C.H."/>
            <person name="Lee Y.M."/>
            <person name="Park S.I."/>
            <person name="Yang J.H."/>
            <person name="West J.A."/>
            <person name="Bhattacharya D."/>
            <person name="Yoon H.S."/>
        </authorList>
    </citation>
    <scope>NUCLEOTIDE SEQUENCE [LARGE SCALE GENOMIC DNA]</scope>
    <source>
        <strain evidence="2 3">CCMP1338</strain>
        <tissue evidence="2">Whole cell</tissue>
    </source>
</reference>
<evidence type="ECO:0000313" key="3">
    <source>
        <dbReference type="Proteomes" id="UP001157974"/>
    </source>
</evidence>
<dbReference type="EMBL" id="JAMWBK010000003">
    <property type="protein sequence ID" value="KAJ8907023.1"/>
    <property type="molecule type" value="Genomic_DNA"/>
</dbReference>
<dbReference type="Pfam" id="PF08513">
    <property type="entry name" value="LisH"/>
    <property type="match status" value="1"/>
</dbReference>
<dbReference type="SMART" id="SM00757">
    <property type="entry name" value="CRA"/>
    <property type="match status" value="1"/>
</dbReference>
<dbReference type="PROSITE" id="PS50896">
    <property type="entry name" value="LISH"/>
    <property type="match status" value="1"/>
</dbReference>
<organism evidence="2 3">
    <name type="scientific">Rhodosorus marinus</name>
    <dbReference type="NCBI Taxonomy" id="101924"/>
    <lineage>
        <taxon>Eukaryota</taxon>
        <taxon>Rhodophyta</taxon>
        <taxon>Stylonematophyceae</taxon>
        <taxon>Stylonematales</taxon>
        <taxon>Stylonemataceae</taxon>
        <taxon>Rhodosorus</taxon>
    </lineage>
</organism>
<dbReference type="Proteomes" id="UP001157974">
    <property type="component" value="Unassembled WGS sequence"/>
</dbReference>
<dbReference type="InterPro" id="IPR024964">
    <property type="entry name" value="CTLH/CRA"/>
</dbReference>
<comment type="caution">
    <text evidence="2">The sequence shown here is derived from an EMBL/GenBank/DDBJ whole genome shotgun (WGS) entry which is preliminary data.</text>
</comment>
<sequence>MSLLLGVDKTIDESGRRGGTFPQNLRSSPTSCIPADASQHEDVASRLNLKTDWNSTLRKCHFRRVRQELLLLEALSEQKRNASTHAEVNDVLLGLPAEMKREYEGWDGSKNNVAQWESRLQSSYVPRETIDRIVMDYFVVEGYQDAAEKLVSESGRTSLSEFQTVDKTALANRRAARMAIQNGQVQEAIDLAKKVEPSIISWNVLLRFHLLQQKLIEHIRAGNTADAIKFAQEELAPCGEECPEFLEELQRTLTLLVFENEPDGTLSELMSFAQKQRTASELNSALLAFNKEKKDPMLPFLIKLIIWTEKKLNEHGHRTCEIDIRTGALSEHSSTS</sequence>